<feature type="compositionally biased region" description="Low complexity" evidence="1">
    <location>
        <begin position="1"/>
        <end position="17"/>
    </location>
</feature>
<evidence type="ECO:0000313" key="3">
    <source>
        <dbReference type="Proteomes" id="UP000696280"/>
    </source>
</evidence>
<feature type="compositionally biased region" description="Basic and acidic residues" evidence="1">
    <location>
        <begin position="96"/>
        <end position="112"/>
    </location>
</feature>
<dbReference type="EMBL" id="CAJVRL010000100">
    <property type="protein sequence ID" value="CAG8960586.1"/>
    <property type="molecule type" value="Genomic_DNA"/>
</dbReference>
<dbReference type="AlphaFoldDB" id="A0A9N9L8R6"/>
<sequence>MASNQSFPSQPGQPQQRQRAKTGFSFRSNHSQKSSGSNHKIEETHQEKEQKRLHSKADPTMALNEAEPSAVALTKSSLAPIRAIQHRDAQGNPIADPDRSNPTRSRWERPLDTIRSFEAAIDGNYSRKSYIRSEPGDTNSNYDRRSSYYGGTQAAQNDRPRYGGRPQSYRAESQYGGGGGGGGGGMNRPESYYTSDNYAAGPSNGYYPNRARYPRTASEPQFNNGGVYPGPGNQQSYETVTTASGGSMEPAGYTTDPSSENSSVDRFAAIPAAPKEPVETYGFNGFGNTPQFVPPGNGINTQYANNSVPRQMQHQTPPPPNKDTTSPGPIKLGVTSGNAGVPSAKAEKRKSWFSKRFSKSS</sequence>
<feature type="compositionally biased region" description="Polar residues" evidence="1">
    <location>
        <begin position="232"/>
        <end position="245"/>
    </location>
</feature>
<dbReference type="Pfam" id="PF10295">
    <property type="entry name" value="DUF2406"/>
    <property type="match status" value="1"/>
</dbReference>
<evidence type="ECO:0008006" key="4">
    <source>
        <dbReference type="Google" id="ProtNLM"/>
    </source>
</evidence>
<evidence type="ECO:0000256" key="1">
    <source>
        <dbReference type="SAM" id="MobiDB-lite"/>
    </source>
</evidence>
<organism evidence="2 3">
    <name type="scientific">Hymenoscyphus fraxineus</name>
    <dbReference type="NCBI Taxonomy" id="746836"/>
    <lineage>
        <taxon>Eukaryota</taxon>
        <taxon>Fungi</taxon>
        <taxon>Dikarya</taxon>
        <taxon>Ascomycota</taxon>
        <taxon>Pezizomycotina</taxon>
        <taxon>Leotiomycetes</taxon>
        <taxon>Helotiales</taxon>
        <taxon>Helotiaceae</taxon>
        <taxon>Hymenoscyphus</taxon>
    </lineage>
</organism>
<feature type="compositionally biased region" description="Gly residues" evidence="1">
    <location>
        <begin position="175"/>
        <end position="186"/>
    </location>
</feature>
<accession>A0A9N9L8R6</accession>
<feature type="compositionally biased region" description="Basic and acidic residues" evidence="1">
    <location>
        <begin position="39"/>
        <end position="57"/>
    </location>
</feature>
<protein>
    <recommendedName>
        <fullName evidence="4">DUF2406 domain-containing protein</fullName>
    </recommendedName>
</protein>
<reference evidence="2" key="1">
    <citation type="submission" date="2021-07" db="EMBL/GenBank/DDBJ databases">
        <authorList>
            <person name="Durling M."/>
        </authorList>
    </citation>
    <scope>NUCLEOTIDE SEQUENCE</scope>
</reference>
<comment type="caution">
    <text evidence="2">The sequence shown here is derived from an EMBL/GenBank/DDBJ whole genome shotgun (WGS) entry which is preliminary data.</text>
</comment>
<keyword evidence="3" id="KW-1185">Reference proteome</keyword>
<dbReference type="PANTHER" id="PTHR28186:SF1">
    <property type="entry name" value="MEIOTICALLY UP-REGULATED GENE 9 PROTEIN"/>
    <property type="match status" value="1"/>
</dbReference>
<dbReference type="Proteomes" id="UP000696280">
    <property type="component" value="Unassembled WGS sequence"/>
</dbReference>
<feature type="compositionally biased region" description="Polar residues" evidence="1">
    <location>
        <begin position="25"/>
        <end position="38"/>
    </location>
</feature>
<dbReference type="OrthoDB" id="5330253at2759"/>
<evidence type="ECO:0000313" key="2">
    <source>
        <dbReference type="EMBL" id="CAG8960586.1"/>
    </source>
</evidence>
<dbReference type="InterPro" id="IPR018809">
    <property type="entry name" value="DUF2406"/>
</dbReference>
<dbReference type="PANTHER" id="PTHR28186">
    <property type="entry name" value="MEIOTICALLY UP-REGULATED GENE 9 PROTEIN"/>
    <property type="match status" value="1"/>
</dbReference>
<feature type="compositionally biased region" description="Basic residues" evidence="1">
    <location>
        <begin position="351"/>
        <end position="361"/>
    </location>
</feature>
<feature type="region of interest" description="Disordered" evidence="1">
    <location>
        <begin position="1"/>
        <end position="262"/>
    </location>
</feature>
<feature type="region of interest" description="Disordered" evidence="1">
    <location>
        <begin position="294"/>
        <end position="361"/>
    </location>
</feature>
<gene>
    <name evidence="2" type="ORF">HYFRA_00013409</name>
</gene>
<proteinExistence type="predicted"/>
<name>A0A9N9L8R6_9HELO</name>
<feature type="compositionally biased region" description="Polar residues" evidence="1">
    <location>
        <begin position="298"/>
        <end position="315"/>
    </location>
</feature>